<dbReference type="Gene3D" id="3.20.20.70">
    <property type="entry name" value="Aldolase class I"/>
    <property type="match status" value="1"/>
</dbReference>
<gene>
    <name evidence="11" type="primary">hemN</name>
    <name evidence="11" type="ORF">CLCY_2c04000</name>
</gene>
<keyword evidence="8 9" id="KW-0143">Chaperone</keyword>
<evidence type="ECO:0000256" key="8">
    <source>
        <dbReference type="ARBA" id="ARBA00023186"/>
    </source>
</evidence>
<dbReference type="SUPFAM" id="SSF102114">
    <property type="entry name" value="Radical SAM enzymes"/>
    <property type="match status" value="1"/>
</dbReference>
<dbReference type="InterPro" id="IPR034505">
    <property type="entry name" value="Coproporphyrinogen-III_oxidase"/>
</dbReference>
<dbReference type="InterPro" id="IPR007197">
    <property type="entry name" value="rSAM"/>
</dbReference>
<evidence type="ECO:0000256" key="3">
    <source>
        <dbReference type="ARBA" id="ARBA00022617"/>
    </source>
</evidence>
<dbReference type="GO" id="GO:0004109">
    <property type="term" value="F:coproporphyrinogen oxidase activity"/>
    <property type="evidence" value="ECO:0007669"/>
    <property type="project" value="InterPro"/>
</dbReference>
<dbReference type="GO" id="GO:0051539">
    <property type="term" value="F:4 iron, 4 sulfur cluster binding"/>
    <property type="evidence" value="ECO:0007669"/>
    <property type="project" value="UniProtKB-UniRule"/>
</dbReference>
<dbReference type="SFLD" id="SFLDG01065">
    <property type="entry name" value="anaerobic_coproporphyrinogen-I"/>
    <property type="match status" value="1"/>
</dbReference>
<dbReference type="PANTHER" id="PTHR13932">
    <property type="entry name" value="COPROPORPHYRINIGEN III OXIDASE"/>
    <property type="match status" value="1"/>
</dbReference>
<dbReference type="InterPro" id="IPR010723">
    <property type="entry name" value="HemN_C"/>
</dbReference>
<evidence type="ECO:0000259" key="10">
    <source>
        <dbReference type="PROSITE" id="PS51918"/>
    </source>
</evidence>
<dbReference type="GO" id="GO:0006779">
    <property type="term" value="P:porphyrin-containing compound biosynthetic process"/>
    <property type="evidence" value="ECO:0007669"/>
    <property type="project" value="InterPro"/>
</dbReference>
<dbReference type="Pfam" id="PF04055">
    <property type="entry name" value="Radical_SAM"/>
    <property type="match status" value="1"/>
</dbReference>
<dbReference type="OrthoDB" id="9808022at2"/>
<dbReference type="STRING" id="1121307.CLCY_2c04000"/>
<evidence type="ECO:0000256" key="7">
    <source>
        <dbReference type="ARBA" id="ARBA00023014"/>
    </source>
</evidence>
<comment type="caution">
    <text evidence="11">The sequence shown here is derived from an EMBL/GenBank/DDBJ whole genome shotgun (WGS) entry which is preliminary data.</text>
</comment>
<keyword evidence="6 9" id="KW-0408">Iron</keyword>
<dbReference type="AlphaFoldDB" id="A0A0J8DBG5"/>
<dbReference type="InterPro" id="IPR013785">
    <property type="entry name" value="Aldolase_TIM"/>
</dbReference>
<evidence type="ECO:0000256" key="9">
    <source>
        <dbReference type="RuleBase" id="RU364116"/>
    </source>
</evidence>
<dbReference type="Proteomes" id="UP000036756">
    <property type="component" value="Unassembled WGS sequence"/>
</dbReference>
<keyword evidence="5 9" id="KW-0479">Metal-binding</keyword>
<dbReference type="GO" id="GO:0046872">
    <property type="term" value="F:metal ion binding"/>
    <property type="evidence" value="ECO:0007669"/>
    <property type="project" value="UniProtKB-UniRule"/>
</dbReference>
<evidence type="ECO:0000256" key="5">
    <source>
        <dbReference type="ARBA" id="ARBA00022723"/>
    </source>
</evidence>
<dbReference type="SMART" id="SM00729">
    <property type="entry name" value="Elp3"/>
    <property type="match status" value="1"/>
</dbReference>
<dbReference type="PANTHER" id="PTHR13932:SF5">
    <property type="entry name" value="RADICAL S-ADENOSYL METHIONINE DOMAIN-CONTAINING PROTEIN 1, MITOCHONDRIAL"/>
    <property type="match status" value="1"/>
</dbReference>
<dbReference type="SFLD" id="SFLDS00029">
    <property type="entry name" value="Radical_SAM"/>
    <property type="match status" value="1"/>
</dbReference>
<evidence type="ECO:0000256" key="4">
    <source>
        <dbReference type="ARBA" id="ARBA00022691"/>
    </source>
</evidence>
<organism evidence="11 12">
    <name type="scientific">Clostridium cylindrosporum DSM 605</name>
    <dbReference type="NCBI Taxonomy" id="1121307"/>
    <lineage>
        <taxon>Bacteria</taxon>
        <taxon>Bacillati</taxon>
        <taxon>Bacillota</taxon>
        <taxon>Clostridia</taxon>
        <taxon>Eubacteriales</taxon>
        <taxon>Clostridiaceae</taxon>
        <taxon>Clostridium</taxon>
    </lineage>
</organism>
<sequence length="367" mass="42569">MKSLYIHIPFCARKCLYCDFNSYENRELEDEYIKALLEEISTVSEYKFKTIFIGGGTPTILSIQNLELLLKSLEKFSPVEFSVECNPGTLTKDNLSIMKKYGVNRLSIGLQSTNDKILKSLGRIHNFNEFLDGYNMAREVGFDNINIDLMFAVPNQRFEDFKESLEIVTNLNPEHISAYSLIVEEGTPFYAMQEKGKLEVVDEDVEREMYDYLIDYLQSKGYKWYEISNFAKDKFECSHNKCYWKCEEYIGVGAGAHSYIDNKRFSNAYSVNNYIKYINLEESPIESEEIIDESSAIEEFMFLGLRLIDGISKLEFEKRFKKPIYSIYSDQINSLKDKGLIIEDGDKIMLSRKGVNLSNSVFVEFIN</sequence>
<dbReference type="NCBIfam" id="TIGR00539">
    <property type="entry name" value="hemN_rel"/>
    <property type="match status" value="1"/>
</dbReference>
<evidence type="ECO:0000256" key="1">
    <source>
        <dbReference type="ARBA" id="ARBA00006100"/>
    </source>
</evidence>
<dbReference type="EMBL" id="LFVU01000027">
    <property type="protein sequence ID" value="KMT21638.1"/>
    <property type="molecule type" value="Genomic_DNA"/>
</dbReference>
<dbReference type="SFLD" id="SFLDG01082">
    <property type="entry name" value="B12-binding_domain_containing"/>
    <property type="match status" value="1"/>
</dbReference>
<dbReference type="Pfam" id="PF06969">
    <property type="entry name" value="HemN_C"/>
    <property type="match status" value="1"/>
</dbReference>
<dbReference type="SFLD" id="SFLDF00288">
    <property type="entry name" value="HemN-like__clustered_with_nucl"/>
    <property type="match status" value="1"/>
</dbReference>
<proteinExistence type="inferred from homology"/>
<keyword evidence="7 9" id="KW-0411">Iron-sulfur</keyword>
<name>A0A0J8DBG5_CLOCY</name>
<comment type="similarity">
    <text evidence="1">Belongs to the anaerobic coproporphyrinogen-III oxidase family. HemW subfamily.</text>
</comment>
<dbReference type="InterPro" id="IPR004559">
    <property type="entry name" value="HemW-like"/>
</dbReference>
<dbReference type="GO" id="GO:0005737">
    <property type="term" value="C:cytoplasm"/>
    <property type="evidence" value="ECO:0007669"/>
    <property type="project" value="UniProtKB-SubCell"/>
</dbReference>
<accession>A0A0J8DBG5</accession>
<keyword evidence="9" id="KW-0004">4Fe-4S</keyword>
<dbReference type="CDD" id="cd01335">
    <property type="entry name" value="Radical_SAM"/>
    <property type="match status" value="1"/>
</dbReference>
<evidence type="ECO:0000313" key="11">
    <source>
        <dbReference type="EMBL" id="KMT21638.1"/>
    </source>
</evidence>
<protein>
    <recommendedName>
        <fullName evidence="2 9">Heme chaperone HemW</fullName>
    </recommendedName>
</protein>
<keyword evidence="3 9" id="KW-0349">Heme</keyword>
<feature type="domain" description="Radical SAM core" evidence="10">
    <location>
        <begin position="1"/>
        <end position="223"/>
    </location>
</feature>
<comment type="subcellular location">
    <subcellularLocation>
        <location evidence="9">Cytoplasm</location>
    </subcellularLocation>
</comment>
<dbReference type="InterPro" id="IPR006638">
    <property type="entry name" value="Elp3/MiaA/NifB-like_rSAM"/>
</dbReference>
<evidence type="ECO:0000256" key="2">
    <source>
        <dbReference type="ARBA" id="ARBA00017228"/>
    </source>
</evidence>
<dbReference type="InterPro" id="IPR058240">
    <property type="entry name" value="rSAM_sf"/>
</dbReference>
<keyword evidence="12" id="KW-1185">Reference proteome</keyword>
<keyword evidence="9" id="KW-0963">Cytoplasm</keyword>
<dbReference type="PROSITE" id="PS51918">
    <property type="entry name" value="RADICAL_SAM"/>
    <property type="match status" value="1"/>
</dbReference>
<evidence type="ECO:0000256" key="6">
    <source>
        <dbReference type="ARBA" id="ARBA00023004"/>
    </source>
</evidence>
<dbReference type="SFLD" id="SFLDF00562">
    <property type="entry name" value="HemN-like__clustered_with_heat"/>
    <property type="match status" value="1"/>
</dbReference>
<dbReference type="RefSeq" id="WP_048571055.1">
    <property type="nucleotide sequence ID" value="NZ_LFVU01000027.1"/>
</dbReference>
<keyword evidence="4 9" id="KW-0949">S-adenosyl-L-methionine</keyword>
<comment type="function">
    <text evidence="9">Probably acts as a heme chaperone, transferring heme to an unknown acceptor. Binds one molecule of heme per monomer, possibly covalently. Binds 1 [4Fe-4S] cluster. The cluster is coordinated with 3 cysteines and an exchangeable S-adenosyl-L-methionine.</text>
</comment>
<reference evidence="11 12" key="1">
    <citation type="submission" date="2015-06" db="EMBL/GenBank/DDBJ databases">
        <title>Draft genome sequence of the purine-degrading Clostridium cylindrosporum HC-1 (DSM 605).</title>
        <authorList>
            <person name="Poehlein A."/>
            <person name="Schiel-Bengelsdorf B."/>
            <person name="Bengelsdorf F."/>
            <person name="Daniel R."/>
            <person name="Duerre P."/>
        </authorList>
    </citation>
    <scope>NUCLEOTIDE SEQUENCE [LARGE SCALE GENOMIC DNA]</scope>
    <source>
        <strain evidence="11 12">DSM 605</strain>
    </source>
</reference>
<dbReference type="PATRIC" id="fig|1121307.3.peg.1258"/>
<evidence type="ECO:0000313" key="12">
    <source>
        <dbReference type="Proteomes" id="UP000036756"/>
    </source>
</evidence>
<keyword evidence="11" id="KW-0560">Oxidoreductase</keyword>